<protein>
    <submittedName>
        <fullName evidence="2">Uncharacterized protein</fullName>
    </submittedName>
</protein>
<dbReference type="HOGENOM" id="CLU_655846_0_0_1"/>
<sequence>MNLSTSRRTTSARSSRSASRRTVPAQVSRRFLPLTYVTSATPSSTRSRATTAERLSTPIACGSVVSCDQPGCKHIEPSNGRSITVRVQALIDHIHIVHFDLGVSGLPTNAFLVAKAVEGKSKACRYCGRVFSGDHFVRNSNRHDVRRGPPVLLLPEALQTPASLCRAREARQLEVPRGQQRSLQSLQEASQDNRPRSGLAAIPQLATLSDFRDHLRRREANQECPSTAGILVKKAVKGESKPCPFCGRVFTGDHYVRNYNRHVAASREHGRCLVNEGHAAVLKCRYCPKLFTGQHRNDERKRHEARPFRRKHGYCKVYKKCLKATRRSGPSAIPPTYTCSACGALSNDKNSDNRRRNYYTHRVWKCQTTPSAGLMKLTKTAVVACDRPHCDYVEVADGRSVTVRVRALFHHIDILHFAP</sequence>
<feature type="compositionally biased region" description="Low complexity" evidence="1">
    <location>
        <begin position="1"/>
        <end position="22"/>
    </location>
</feature>
<reference evidence="2 3" key="1">
    <citation type="journal article" date="2012" name="Eukaryot. Cell">
        <title>Genome sequence of the Trichosporon asahii environmental strain CBS 8904.</title>
        <authorList>
            <person name="Yang R.Y."/>
            <person name="Li H.T."/>
            <person name="Zhu H."/>
            <person name="Zhou G.P."/>
            <person name="Wang M."/>
            <person name="Wang L."/>
        </authorList>
    </citation>
    <scope>NUCLEOTIDE SEQUENCE [LARGE SCALE GENOMIC DNA]</scope>
    <source>
        <strain evidence="2 3">CBS 8904</strain>
    </source>
</reference>
<feature type="compositionally biased region" description="Polar residues" evidence="1">
    <location>
        <begin position="179"/>
        <end position="192"/>
    </location>
</feature>
<name>K1WTE6_TRIAC</name>
<evidence type="ECO:0000313" key="2">
    <source>
        <dbReference type="EMBL" id="EKD04144.1"/>
    </source>
</evidence>
<gene>
    <name evidence="2" type="ORF">A1Q2_01619</name>
</gene>
<comment type="caution">
    <text evidence="2">The sequence shown here is derived from an EMBL/GenBank/DDBJ whole genome shotgun (WGS) entry which is preliminary data.</text>
</comment>
<accession>K1WTE6</accession>
<feature type="region of interest" description="Disordered" evidence="1">
    <location>
        <begin position="1"/>
        <end position="25"/>
    </location>
</feature>
<dbReference type="InParanoid" id="K1WTE6"/>
<proteinExistence type="predicted"/>
<feature type="region of interest" description="Disordered" evidence="1">
    <location>
        <begin position="173"/>
        <end position="199"/>
    </location>
</feature>
<keyword evidence="3" id="KW-1185">Reference proteome</keyword>
<evidence type="ECO:0000256" key="1">
    <source>
        <dbReference type="SAM" id="MobiDB-lite"/>
    </source>
</evidence>
<dbReference type="AlphaFoldDB" id="K1WTE6"/>
<evidence type="ECO:0000313" key="3">
    <source>
        <dbReference type="Proteomes" id="UP000006757"/>
    </source>
</evidence>
<dbReference type="Proteomes" id="UP000006757">
    <property type="component" value="Unassembled WGS sequence"/>
</dbReference>
<dbReference type="EMBL" id="AMBO01000234">
    <property type="protein sequence ID" value="EKD04144.1"/>
    <property type="molecule type" value="Genomic_DNA"/>
</dbReference>
<organism evidence="2 3">
    <name type="scientific">Trichosporon asahii var. asahii (strain CBS 8904)</name>
    <name type="common">Yeast</name>
    <dbReference type="NCBI Taxonomy" id="1220162"/>
    <lineage>
        <taxon>Eukaryota</taxon>
        <taxon>Fungi</taxon>
        <taxon>Dikarya</taxon>
        <taxon>Basidiomycota</taxon>
        <taxon>Agaricomycotina</taxon>
        <taxon>Tremellomycetes</taxon>
        <taxon>Trichosporonales</taxon>
        <taxon>Trichosporonaceae</taxon>
        <taxon>Trichosporon</taxon>
    </lineage>
</organism>